<proteinExistence type="predicted"/>
<dbReference type="EMBL" id="WTYW01000007">
    <property type="protein sequence ID" value="MXO87114.1"/>
    <property type="molecule type" value="Genomic_DNA"/>
</dbReference>
<dbReference type="Gene3D" id="3.40.470.10">
    <property type="entry name" value="Uracil-DNA glycosylase-like domain"/>
    <property type="match status" value="1"/>
</dbReference>
<comment type="caution">
    <text evidence="1">The sequence shown here is derived from an EMBL/GenBank/DDBJ whole genome shotgun (WGS) entry which is preliminary data.</text>
</comment>
<evidence type="ECO:0008006" key="3">
    <source>
        <dbReference type="Google" id="ProtNLM"/>
    </source>
</evidence>
<gene>
    <name evidence="1" type="ORF">GRI38_13860</name>
</gene>
<dbReference type="Proteomes" id="UP000433104">
    <property type="component" value="Unassembled WGS sequence"/>
</dbReference>
<organism evidence="1 2">
    <name type="scientific">Parapontixanthobacter aurantiacus</name>
    <dbReference type="NCBI Taxonomy" id="1463599"/>
    <lineage>
        <taxon>Bacteria</taxon>
        <taxon>Pseudomonadati</taxon>
        <taxon>Pseudomonadota</taxon>
        <taxon>Alphaproteobacteria</taxon>
        <taxon>Sphingomonadales</taxon>
        <taxon>Erythrobacteraceae</taxon>
        <taxon>Parapontixanthobacter</taxon>
    </lineage>
</organism>
<keyword evidence="2" id="KW-1185">Reference proteome</keyword>
<accession>A0A844ZHS5</accession>
<dbReference type="AlphaFoldDB" id="A0A844ZHS5"/>
<dbReference type="InterPro" id="IPR036895">
    <property type="entry name" value="Uracil-DNA_glycosylase-like_sf"/>
</dbReference>
<sequence>MTHASEAALRGIYDRVLRTWEIEKDHLFGGACGFSILGSRPCFKPNLMVVGENAGFSVEDDKGEPHIGYNWPCESYLDGERWLLKDRMRSLFQQAGRLNVLQDAVFTNFNFFKSGSISRESKYRWVDVDREVRKRVETASIRELLQLIEAIKPKNIMVLGMAGFDRHAERVTTHHKCSSKRRRLIARGELWSIPAFAFMHPSGARWSSSDDQVASDWLRRHFPEESDESSDSAINAET</sequence>
<reference evidence="1 2" key="1">
    <citation type="submission" date="2019-12" db="EMBL/GenBank/DDBJ databases">
        <title>Genomic-based taxomic classification of the family Erythrobacteraceae.</title>
        <authorList>
            <person name="Xu L."/>
        </authorList>
    </citation>
    <scope>NUCLEOTIDE SEQUENCE [LARGE SCALE GENOMIC DNA]</scope>
    <source>
        <strain evidence="1 2">MCCC 1A09962</strain>
    </source>
</reference>
<name>A0A844ZHS5_9SPHN</name>
<evidence type="ECO:0000313" key="2">
    <source>
        <dbReference type="Proteomes" id="UP000433104"/>
    </source>
</evidence>
<dbReference type="RefSeq" id="WP_160685506.1">
    <property type="nucleotide sequence ID" value="NZ_WTYW01000007.1"/>
</dbReference>
<protein>
    <recommendedName>
        <fullName evidence="3">Uracil DNA glycosylase superfamily protein</fullName>
    </recommendedName>
</protein>
<evidence type="ECO:0000313" key="1">
    <source>
        <dbReference type="EMBL" id="MXO87114.1"/>
    </source>
</evidence>